<feature type="transmembrane region" description="Helical" evidence="3">
    <location>
        <begin position="123"/>
        <end position="143"/>
    </location>
</feature>
<keyword evidence="3" id="KW-1133">Transmembrane helix</keyword>
<organism evidence="4 5">
    <name type="scientific">Synechococcus lacustris str. Tous</name>
    <dbReference type="NCBI Taxonomy" id="1910958"/>
    <lineage>
        <taxon>Bacteria</taxon>
        <taxon>Bacillati</taxon>
        <taxon>Cyanobacteriota</taxon>
        <taxon>Cyanophyceae</taxon>
        <taxon>Synechococcales</taxon>
        <taxon>Synechococcaceae</taxon>
        <taxon>Synechococcus</taxon>
    </lineage>
</organism>
<dbReference type="EMBL" id="PXVC01000004">
    <property type="protein sequence ID" value="PSI02644.1"/>
    <property type="molecule type" value="Genomic_DNA"/>
</dbReference>
<comment type="subcellular location">
    <subcellularLocation>
        <location evidence="2">Cell membrane</location>
        <topology evidence="2">Multi-pass membrane protein</topology>
    </subcellularLocation>
</comment>
<dbReference type="GO" id="GO:0015225">
    <property type="term" value="F:biotin transmembrane transporter activity"/>
    <property type="evidence" value="ECO:0007669"/>
    <property type="project" value="UniProtKB-UniRule"/>
</dbReference>
<dbReference type="RefSeq" id="WP_106498997.1">
    <property type="nucleotide sequence ID" value="NZ_PXVC01000004.1"/>
</dbReference>
<sequence length="191" mass="20311">MRALLNWWGALVGLLLILTGGLLQPAMPWWSPQAGFGFHDLPITAQVPALLLTALVCGPRSGMLAAVAYLSLGLSVIPVFQEGGGLAYLQQPSFGYLAGFIPAAWLCGRLAKQPGMDSLEHLTGTACLGVLTIQLCGLLNLGLGSLARRWGESLPQLLITYSLMPLPAQLLLCCVVGVMARLLRPLLLVNR</sequence>
<comment type="caution">
    <text evidence="4">The sequence shown here is derived from an EMBL/GenBank/DDBJ whole genome shotgun (WGS) entry which is preliminary data.</text>
</comment>
<keyword evidence="2 3" id="KW-0472">Membrane</keyword>
<keyword evidence="3" id="KW-0812">Transmembrane</keyword>
<feature type="transmembrane region" description="Helical" evidence="3">
    <location>
        <begin position="36"/>
        <end position="56"/>
    </location>
</feature>
<evidence type="ECO:0000256" key="1">
    <source>
        <dbReference type="ARBA" id="ARBA00010692"/>
    </source>
</evidence>
<dbReference type="Pfam" id="PF02632">
    <property type="entry name" value="BioY"/>
    <property type="match status" value="1"/>
</dbReference>
<dbReference type="AlphaFoldDB" id="A0A2P7EHE5"/>
<keyword evidence="2" id="KW-1003">Cell membrane</keyword>
<comment type="similarity">
    <text evidence="1 2">Belongs to the BioY family.</text>
</comment>
<dbReference type="GO" id="GO:0005886">
    <property type="term" value="C:plasma membrane"/>
    <property type="evidence" value="ECO:0007669"/>
    <property type="project" value="UniProtKB-SubCell"/>
</dbReference>
<evidence type="ECO:0000256" key="2">
    <source>
        <dbReference type="PIRNR" id="PIRNR016661"/>
    </source>
</evidence>
<name>A0A2P7EHE5_9SYNE</name>
<dbReference type="STRING" id="1910958.BTM30_00230"/>
<accession>A0A2P7EHE5</accession>
<evidence type="ECO:0000313" key="4">
    <source>
        <dbReference type="EMBL" id="PSI02644.1"/>
    </source>
</evidence>
<protein>
    <recommendedName>
        <fullName evidence="2">Biotin transporter</fullName>
    </recommendedName>
</protein>
<dbReference type="PIRSF" id="PIRSF016661">
    <property type="entry name" value="BioY"/>
    <property type="match status" value="1"/>
</dbReference>
<dbReference type="InterPro" id="IPR003784">
    <property type="entry name" value="BioY"/>
</dbReference>
<proteinExistence type="inferred from homology"/>
<keyword evidence="2" id="KW-0813">Transport</keyword>
<reference evidence="5" key="1">
    <citation type="submission" date="2018-03" db="EMBL/GenBank/DDBJ databases">
        <title>Ecological and genomic features of two cosmopolitan and abundant freshwater picocyanobacteria.</title>
        <authorList>
            <person name="Cabello-Yeves P.J."/>
            <person name="Picazo A."/>
            <person name="Camacho A."/>
            <person name="Callieri C."/>
            <person name="Rosselli R."/>
            <person name="Roda-Garcia J."/>
            <person name="Coutinho F.H."/>
            <person name="Rodriguez-Valera F."/>
        </authorList>
    </citation>
    <scope>NUCLEOTIDE SEQUENCE [LARGE SCALE GENOMIC DNA]</scope>
    <source>
        <strain evidence="5">Tous</strain>
    </source>
</reference>
<dbReference type="PANTHER" id="PTHR34295:SF1">
    <property type="entry name" value="BIOTIN TRANSPORTER BIOY"/>
    <property type="match status" value="1"/>
</dbReference>
<evidence type="ECO:0000256" key="3">
    <source>
        <dbReference type="SAM" id="Phobius"/>
    </source>
</evidence>
<gene>
    <name evidence="4" type="ORF">C7K08_01605</name>
</gene>
<feature type="transmembrane region" description="Helical" evidence="3">
    <location>
        <begin position="7"/>
        <end position="30"/>
    </location>
</feature>
<dbReference type="PANTHER" id="PTHR34295">
    <property type="entry name" value="BIOTIN TRANSPORTER BIOY"/>
    <property type="match status" value="1"/>
</dbReference>
<dbReference type="Proteomes" id="UP000240206">
    <property type="component" value="Unassembled WGS sequence"/>
</dbReference>
<feature type="transmembrane region" description="Helical" evidence="3">
    <location>
        <begin position="63"/>
        <end position="81"/>
    </location>
</feature>
<dbReference type="Gene3D" id="1.10.1760.20">
    <property type="match status" value="1"/>
</dbReference>
<evidence type="ECO:0000313" key="5">
    <source>
        <dbReference type="Proteomes" id="UP000240206"/>
    </source>
</evidence>
<feature type="transmembrane region" description="Helical" evidence="3">
    <location>
        <begin position="163"/>
        <end position="183"/>
    </location>
</feature>
<keyword evidence="5" id="KW-1185">Reference proteome</keyword>